<name>A0A1H0NUE0_9CLOT</name>
<organism evidence="2 3">
    <name type="scientific">Clostridium gasigenes</name>
    <dbReference type="NCBI Taxonomy" id="94869"/>
    <lineage>
        <taxon>Bacteria</taxon>
        <taxon>Bacillati</taxon>
        <taxon>Bacillota</taxon>
        <taxon>Clostridia</taxon>
        <taxon>Eubacteriales</taxon>
        <taxon>Clostridiaceae</taxon>
        <taxon>Clostridium</taxon>
    </lineage>
</organism>
<gene>
    <name evidence="2" type="ORF">SAMN04488529_101953</name>
</gene>
<dbReference type="Proteomes" id="UP000198597">
    <property type="component" value="Unassembled WGS sequence"/>
</dbReference>
<feature type="domain" description="6-hydroxymethylpterin diphosphokinase MptE-like" evidence="1">
    <location>
        <begin position="170"/>
        <end position="339"/>
    </location>
</feature>
<dbReference type="PANTHER" id="PTHR41786:SF1">
    <property type="entry name" value="6-HYDROXYMETHYLPTERIN DIPHOSPHOKINASE MPTE-LIKE DOMAIN-CONTAINING PROTEIN"/>
    <property type="match status" value="1"/>
</dbReference>
<dbReference type="InterPro" id="IPR002826">
    <property type="entry name" value="MptE-like"/>
</dbReference>
<sequence>MKKCKTLDGKYVYKIKKNSEEYFLANKENYKEDIDNLIKELDGLKFNSLIIIFGIDTAEYLNELKKNICEQNRVIIYEPNKDVFEENKVINLTHNKIKLILFEKEKVKEQLSLFINPLNFDNLYLQFFGNYEEIYKEEAEVLTQALDYLFVDSLSFMVLSNRFGEVFIRNLIWNLDIINKSTSIDKIKGRYKDVPAIIVSAGPSLEENIKSMVRNKEALKNYLVVAGSRTLKALIENGINPNLIVTIDPVDENYEMISEYINSDIPLAFYEYSNRKILSEYKGEKIYLSSILSKVVEELNTLKSIYLGGSVAHTAVDVARTLACNPIIFAGQDLAYTNEKHHAKEATFNLDKSINYEATELVKDVNGNEVKTNATLNSFRETLQDYIKGDKRINEVEYINVSNGAMIEGTIHMDFDDLFKTNIFNASKYNFKPIYNMKINRDEIINDITEFISFYIEEAKYGIEKCTLLQECHENKSLVDIDNEDKDFIEFMDCFSKIINFENSKKSIFLGGYFNNFTSNIKRERFRMDVKDYERLTSNMKYQSKCLLGYFKDMKKMLEDVQKIVKEEVANFNKYHSIN</sequence>
<protein>
    <submittedName>
        <fullName evidence="2">Uncharacterized conserved protein</fullName>
    </submittedName>
</protein>
<proteinExistence type="predicted"/>
<dbReference type="EMBL" id="FNJM01000001">
    <property type="protein sequence ID" value="SDO96075.1"/>
    <property type="molecule type" value="Genomic_DNA"/>
</dbReference>
<accession>A0A1H0NUE0</accession>
<evidence type="ECO:0000313" key="2">
    <source>
        <dbReference type="EMBL" id="SDO96075.1"/>
    </source>
</evidence>
<evidence type="ECO:0000259" key="1">
    <source>
        <dbReference type="Pfam" id="PF01973"/>
    </source>
</evidence>
<dbReference type="PANTHER" id="PTHR41786">
    <property type="entry name" value="MOTILITY ACCESSORY FACTOR MAF"/>
    <property type="match status" value="1"/>
</dbReference>
<dbReference type="STRING" id="94869.SAMN04488529_101953"/>
<dbReference type="Pfam" id="PF01973">
    <property type="entry name" value="MptE-like"/>
    <property type="match status" value="1"/>
</dbReference>
<keyword evidence="3" id="KW-1185">Reference proteome</keyword>
<reference evidence="2 3" key="1">
    <citation type="submission" date="2016-10" db="EMBL/GenBank/DDBJ databases">
        <authorList>
            <person name="de Groot N.N."/>
        </authorList>
    </citation>
    <scope>NUCLEOTIDE SEQUENCE [LARGE SCALE GENOMIC DNA]</scope>
    <source>
        <strain evidence="2 3">DSM 12272</strain>
    </source>
</reference>
<dbReference type="RefSeq" id="WP_089966320.1">
    <property type="nucleotide sequence ID" value="NZ_FNJM01000001.1"/>
</dbReference>
<dbReference type="AlphaFoldDB" id="A0A1H0NUE0"/>
<dbReference type="OrthoDB" id="5291305at2"/>
<evidence type="ECO:0000313" key="3">
    <source>
        <dbReference type="Proteomes" id="UP000198597"/>
    </source>
</evidence>